<feature type="domain" description="AMP-dependent synthetase/ligase" evidence="4">
    <location>
        <begin position="47"/>
        <end position="434"/>
    </location>
</feature>
<dbReference type="HOGENOM" id="CLU_000022_45_5_0"/>
<reference evidence="5 6" key="1">
    <citation type="journal article" date="2014" name="Genome Announc.">
        <title>Genome Sequence and Methylome of Soil Bacterium Gemmatirosa kalamazoonensis KBS708T, a Member of the Rarely Cultivated Gemmatimonadetes Phylum.</title>
        <authorList>
            <person name="Debruyn J.M."/>
            <person name="Radosevich M."/>
            <person name="Wommack K.E."/>
            <person name="Polson S.W."/>
            <person name="Hauser L.J."/>
            <person name="Fawaz M.N."/>
            <person name="Korlach J."/>
            <person name="Tsai Y.C."/>
        </authorList>
    </citation>
    <scope>NUCLEOTIDE SEQUENCE [LARGE SCALE GENOMIC DNA]</scope>
    <source>
        <strain evidence="5 6">KBS708</strain>
    </source>
</reference>
<dbReference type="KEGG" id="gba:J421_4294"/>
<dbReference type="RefSeq" id="WP_025413265.1">
    <property type="nucleotide sequence ID" value="NZ_CP007128.1"/>
</dbReference>
<dbReference type="InterPro" id="IPR042099">
    <property type="entry name" value="ANL_N_sf"/>
</dbReference>
<accession>W0RM51</accession>
<gene>
    <name evidence="5" type="ORF">J421_4294</name>
</gene>
<keyword evidence="5" id="KW-0436">Ligase</keyword>
<feature type="region of interest" description="Disordered" evidence="3">
    <location>
        <begin position="1"/>
        <end position="22"/>
    </location>
</feature>
<dbReference type="InterPro" id="IPR000873">
    <property type="entry name" value="AMP-dep_synth/lig_dom"/>
</dbReference>
<dbReference type="AlphaFoldDB" id="W0RM51"/>
<dbReference type="SUPFAM" id="SSF56801">
    <property type="entry name" value="Acetyl-CoA synthetase-like"/>
    <property type="match status" value="1"/>
</dbReference>
<dbReference type="InterPro" id="IPR020459">
    <property type="entry name" value="AMP-binding"/>
</dbReference>
<dbReference type="PATRIC" id="fig|861299.3.peg.4353"/>
<dbReference type="OrthoDB" id="9778383at2"/>
<protein>
    <submittedName>
        <fullName evidence="5">AMP-dependent synthetase and ligase</fullName>
    </submittedName>
</protein>
<evidence type="ECO:0000259" key="4">
    <source>
        <dbReference type="Pfam" id="PF00501"/>
    </source>
</evidence>
<dbReference type="Pfam" id="PF23562">
    <property type="entry name" value="AMP-binding_C_3"/>
    <property type="match status" value="1"/>
</dbReference>
<dbReference type="InParanoid" id="W0RM51"/>
<dbReference type="eggNOG" id="COG1022">
    <property type="taxonomic scope" value="Bacteria"/>
</dbReference>
<dbReference type="InterPro" id="IPR020845">
    <property type="entry name" value="AMP-binding_CS"/>
</dbReference>
<dbReference type="Proteomes" id="UP000019151">
    <property type="component" value="Chromosome"/>
</dbReference>
<dbReference type="Pfam" id="PF00501">
    <property type="entry name" value="AMP-binding"/>
    <property type="match status" value="1"/>
</dbReference>
<dbReference type="PRINTS" id="PR00154">
    <property type="entry name" value="AMPBINDING"/>
</dbReference>
<evidence type="ECO:0000313" key="5">
    <source>
        <dbReference type="EMBL" id="AHG91831.1"/>
    </source>
</evidence>
<sequence length="604" mass="65633">MSATVGTAEATRPRIALDPRGPYPTIPELVDAGLPRNTSGTHSATKREGRWIETSVRDFVTMAQRAARGLAALGVAPGDRVAVHAEPSTEWLALDHAILSLGAVSVPIYPTQPGDQVAFILADSGASVYVTSAPRIWRGVAEHVKGVASVRHLVGIRGSLDARMLAWSDLLARGDGVDDARATVHPDDLATLIYTSGTTGTPKGVMLTHANITSNVLAMLERLPWDLEGEREGGRVLSYLPLSHVFERTLSYTYQYIGYPIWFIEVAEEIAGDLGTVKPVHFTTVPRVLEKVHANVHARAGEMQGMQKRIFAWAVDVADRYSVDRPPTAAERVRLAIADRLVYRKLRERFGGRLKAISAGGAALSASVMNFFNAIGIFCGQGYGQTETSPVITIYDPKRLRAGSIGKPIANVEVRIADDGELLVRGPNVMRGYYNNPEQTAEVLDADGWLHTGDIVTRDADGFLFITDRKKDLLKLSTGKYVAPQPIEMKLAASPLVEQAVVIGNGVQFCTALIVANMKELERRLAAQGLALDGPIEKSPAACALVQAEIDAVNPTLPKWEQVRAFRLLGEPWTIEDGALTPTLKIKRRVIAERYRALIASMYA</sequence>
<evidence type="ECO:0000313" key="6">
    <source>
        <dbReference type="Proteomes" id="UP000019151"/>
    </source>
</evidence>
<dbReference type="STRING" id="861299.J421_4294"/>
<dbReference type="PANTHER" id="PTHR43272">
    <property type="entry name" value="LONG-CHAIN-FATTY-ACID--COA LIGASE"/>
    <property type="match status" value="1"/>
</dbReference>
<name>W0RM51_9BACT</name>
<dbReference type="PROSITE" id="PS00455">
    <property type="entry name" value="AMP_BINDING"/>
    <property type="match status" value="1"/>
</dbReference>
<evidence type="ECO:0000256" key="2">
    <source>
        <dbReference type="ARBA" id="ARBA00022840"/>
    </source>
</evidence>
<feature type="region of interest" description="Disordered" evidence="3">
    <location>
        <begin position="28"/>
        <end position="47"/>
    </location>
</feature>
<organism evidence="5 6">
    <name type="scientific">Gemmatirosa kalamazoonensis</name>
    <dbReference type="NCBI Taxonomy" id="861299"/>
    <lineage>
        <taxon>Bacteria</taxon>
        <taxon>Pseudomonadati</taxon>
        <taxon>Gemmatimonadota</taxon>
        <taxon>Gemmatimonadia</taxon>
        <taxon>Gemmatimonadales</taxon>
        <taxon>Gemmatimonadaceae</taxon>
        <taxon>Gemmatirosa</taxon>
    </lineage>
</organism>
<dbReference type="GO" id="GO:0004467">
    <property type="term" value="F:long-chain fatty acid-CoA ligase activity"/>
    <property type="evidence" value="ECO:0007669"/>
    <property type="project" value="TreeGrafter"/>
</dbReference>
<evidence type="ECO:0000256" key="3">
    <source>
        <dbReference type="SAM" id="MobiDB-lite"/>
    </source>
</evidence>
<keyword evidence="6" id="KW-1185">Reference proteome</keyword>
<dbReference type="GO" id="GO:0005524">
    <property type="term" value="F:ATP binding"/>
    <property type="evidence" value="ECO:0007669"/>
    <property type="project" value="UniProtKB-KW"/>
</dbReference>
<dbReference type="EMBL" id="CP007128">
    <property type="protein sequence ID" value="AHG91831.1"/>
    <property type="molecule type" value="Genomic_DNA"/>
</dbReference>
<keyword evidence="1" id="KW-0547">Nucleotide-binding</keyword>
<proteinExistence type="predicted"/>
<evidence type="ECO:0000256" key="1">
    <source>
        <dbReference type="ARBA" id="ARBA00022741"/>
    </source>
</evidence>
<dbReference type="PANTHER" id="PTHR43272:SF33">
    <property type="entry name" value="AMP-BINDING DOMAIN-CONTAINING PROTEIN-RELATED"/>
    <property type="match status" value="1"/>
</dbReference>
<keyword evidence="2" id="KW-0067">ATP-binding</keyword>
<dbReference type="GO" id="GO:0016020">
    <property type="term" value="C:membrane"/>
    <property type="evidence" value="ECO:0007669"/>
    <property type="project" value="TreeGrafter"/>
</dbReference>
<dbReference type="CDD" id="cd05907">
    <property type="entry name" value="VL_LC_FACS_like"/>
    <property type="match status" value="1"/>
</dbReference>
<dbReference type="Gene3D" id="3.40.50.12780">
    <property type="entry name" value="N-terminal domain of ligase-like"/>
    <property type="match status" value="1"/>
</dbReference>